<evidence type="ECO:0000256" key="5">
    <source>
        <dbReference type="ARBA" id="ARBA00022692"/>
    </source>
</evidence>
<evidence type="ECO:0000256" key="1">
    <source>
        <dbReference type="ARBA" id="ARBA00004651"/>
    </source>
</evidence>
<dbReference type="GO" id="GO:0015297">
    <property type="term" value="F:antiporter activity"/>
    <property type="evidence" value="ECO:0007669"/>
    <property type="project" value="UniProtKB-KW"/>
</dbReference>
<evidence type="ECO:0000256" key="9">
    <source>
        <dbReference type="SAM" id="Phobius"/>
    </source>
</evidence>
<dbReference type="EMBL" id="DPVV01000180">
    <property type="protein sequence ID" value="HCL01810.1"/>
    <property type="molecule type" value="Genomic_DNA"/>
</dbReference>
<dbReference type="PANTHER" id="PTHR33451:SF5">
    <property type="entry name" value="NA+_H+ ANTIPORTER"/>
    <property type="match status" value="1"/>
</dbReference>
<keyword evidence="3" id="KW-0050">Antiport</keyword>
<evidence type="ECO:0000256" key="3">
    <source>
        <dbReference type="ARBA" id="ARBA00022449"/>
    </source>
</evidence>
<feature type="transmembrane region" description="Helical" evidence="9">
    <location>
        <begin position="198"/>
        <end position="216"/>
    </location>
</feature>
<comment type="subcellular location">
    <subcellularLocation>
        <location evidence="1">Cell membrane</location>
        <topology evidence="1">Multi-pass membrane protein</topology>
    </subcellularLocation>
</comment>
<protein>
    <submittedName>
        <fullName evidence="11">Sodium:proton antiporter</fullName>
    </submittedName>
</protein>
<evidence type="ECO:0000256" key="7">
    <source>
        <dbReference type="ARBA" id="ARBA00023136"/>
    </source>
</evidence>
<feature type="domain" description="Na+/H+ antiporter NhaC-like C-terminal" evidence="10">
    <location>
        <begin position="16"/>
        <end position="215"/>
    </location>
</feature>
<keyword evidence="2" id="KW-0813">Transport</keyword>
<dbReference type="Pfam" id="PF03553">
    <property type="entry name" value="Na_H_antiporter"/>
    <property type="match status" value="2"/>
</dbReference>
<feature type="transmembrane region" description="Helical" evidence="9">
    <location>
        <begin position="419"/>
        <end position="437"/>
    </location>
</feature>
<keyword evidence="4" id="KW-1003">Cell membrane</keyword>
<comment type="similarity">
    <text evidence="8">Belongs to the NhaC Na(+)/H(+) (TC 2.A.35) antiporter family.</text>
</comment>
<feature type="transmembrane region" description="Helical" evidence="9">
    <location>
        <begin position="36"/>
        <end position="55"/>
    </location>
</feature>
<dbReference type="PANTHER" id="PTHR33451">
    <property type="entry name" value="MALATE-2H(+)/NA(+)-LACTATE ANTIPORTER"/>
    <property type="match status" value="1"/>
</dbReference>
<name>A0A3D2X3S4_9FIRM</name>
<dbReference type="Proteomes" id="UP000262969">
    <property type="component" value="Unassembled WGS sequence"/>
</dbReference>
<keyword evidence="5 9" id="KW-0812">Transmembrane</keyword>
<dbReference type="InterPro" id="IPR052180">
    <property type="entry name" value="NhaC_Na-H+_Antiporter"/>
</dbReference>
<keyword evidence="7 9" id="KW-0472">Membrane</keyword>
<feature type="transmembrane region" description="Helical" evidence="9">
    <location>
        <begin position="12"/>
        <end position="30"/>
    </location>
</feature>
<feature type="transmembrane region" description="Helical" evidence="9">
    <location>
        <begin position="116"/>
        <end position="140"/>
    </location>
</feature>
<reference evidence="11 12" key="1">
    <citation type="journal article" date="2018" name="Nat. Biotechnol.">
        <title>A standardized bacterial taxonomy based on genome phylogeny substantially revises the tree of life.</title>
        <authorList>
            <person name="Parks D.H."/>
            <person name="Chuvochina M."/>
            <person name="Waite D.W."/>
            <person name="Rinke C."/>
            <person name="Skarshewski A."/>
            <person name="Chaumeil P.A."/>
            <person name="Hugenholtz P."/>
        </authorList>
    </citation>
    <scope>NUCLEOTIDE SEQUENCE [LARGE SCALE GENOMIC DNA]</scope>
    <source>
        <strain evidence="11">UBA11728</strain>
    </source>
</reference>
<proteinExistence type="inferred from homology"/>
<evidence type="ECO:0000256" key="8">
    <source>
        <dbReference type="ARBA" id="ARBA00038435"/>
    </source>
</evidence>
<organism evidence="11 12">
    <name type="scientific">Lachnoclostridium phytofermentans</name>
    <dbReference type="NCBI Taxonomy" id="66219"/>
    <lineage>
        <taxon>Bacteria</taxon>
        <taxon>Bacillati</taxon>
        <taxon>Bacillota</taxon>
        <taxon>Clostridia</taxon>
        <taxon>Lachnospirales</taxon>
        <taxon>Lachnospiraceae</taxon>
    </lineage>
</organism>
<evidence type="ECO:0000313" key="11">
    <source>
        <dbReference type="EMBL" id="HCL01810.1"/>
    </source>
</evidence>
<feature type="transmembrane region" description="Helical" evidence="9">
    <location>
        <begin position="293"/>
        <end position="310"/>
    </location>
</feature>
<dbReference type="GO" id="GO:0005886">
    <property type="term" value="C:plasma membrane"/>
    <property type="evidence" value="ECO:0007669"/>
    <property type="project" value="UniProtKB-SubCell"/>
</dbReference>
<comment type="caution">
    <text evidence="11">The sequence shown here is derived from an EMBL/GenBank/DDBJ whole genome shotgun (WGS) entry which is preliminary data.</text>
</comment>
<dbReference type="InterPro" id="IPR018461">
    <property type="entry name" value="Na/H_Antiport_NhaC-like_C"/>
</dbReference>
<feature type="transmembrane region" description="Helical" evidence="9">
    <location>
        <begin position="152"/>
        <end position="169"/>
    </location>
</feature>
<feature type="transmembrane region" description="Helical" evidence="9">
    <location>
        <begin position="262"/>
        <end position="281"/>
    </location>
</feature>
<feature type="transmembrane region" description="Helical" evidence="9">
    <location>
        <begin position="76"/>
        <end position="96"/>
    </location>
</feature>
<evidence type="ECO:0000256" key="2">
    <source>
        <dbReference type="ARBA" id="ARBA00022448"/>
    </source>
</evidence>
<evidence type="ECO:0000256" key="6">
    <source>
        <dbReference type="ARBA" id="ARBA00022989"/>
    </source>
</evidence>
<accession>A0A3D2X3S4</accession>
<dbReference type="AlphaFoldDB" id="A0A3D2X3S4"/>
<sequence>MGKEQLVKQGKLSGLLPIGVFLILFIGSGILFHDFYAMPAIVAFLLALAVALIQNPKKSLNDKLRVVTQSMGDENVMTMCLIFILAGAFSGAVQAAGGVESTVNFGLSILPPNIAVAGLFIIACFISIAMGTSVGTIAALTPIAVGVGEKTGFAMAMCIGAVVCGAMFGDNLSMISDTTIAATKTQGCEMKDKFRENFLIVLPAAIITIILFLLLAGNSDYKIVGELEYNLFRIIPYLVVLIGALIGFNVFVVLLLGTFCSILVGVVSGAIPIASIFTVIASGSDGKGGIMSMYDITAISIVVAGIIGLVKENGGIDYILSLIKKRVKTQKGAQLGIAALSSLVDISTANNTIAIVMAGPIAKDISEEFDIEPKRTAALLDIFTSVWQGIIPYGAQLLYASAGAAAAGIAIAPMEIIPYLFYPILMGVCGIIAILFSKPSRNTTKQK</sequence>
<evidence type="ECO:0000313" key="12">
    <source>
        <dbReference type="Proteomes" id="UP000262969"/>
    </source>
</evidence>
<evidence type="ECO:0000256" key="4">
    <source>
        <dbReference type="ARBA" id="ARBA00022475"/>
    </source>
</evidence>
<gene>
    <name evidence="11" type="ORF">DHW61_05245</name>
</gene>
<evidence type="ECO:0000259" key="10">
    <source>
        <dbReference type="Pfam" id="PF03553"/>
    </source>
</evidence>
<feature type="domain" description="Na+/H+ antiporter NhaC-like C-terminal" evidence="10">
    <location>
        <begin position="240"/>
        <end position="436"/>
    </location>
</feature>
<keyword evidence="6 9" id="KW-1133">Transmembrane helix</keyword>
<feature type="transmembrane region" description="Helical" evidence="9">
    <location>
        <begin position="390"/>
        <end position="412"/>
    </location>
</feature>
<feature type="transmembrane region" description="Helical" evidence="9">
    <location>
        <begin position="237"/>
        <end position="256"/>
    </location>
</feature>